<sequence>MQELTVSKKLVLNLMPQPVNLHQSSTDSLTLYYKPLTSLLLQPNLVAHCTAVLELVHHHYHHINTKSHVLHLDFAASTHLNVCGQSASPNSTLNPANTNQFSLSSMHLVSKTRSS</sequence>
<protein>
    <submittedName>
        <fullName evidence="1">Uncharacterized protein</fullName>
    </submittedName>
</protein>
<accession>A0A3N4HNK9</accession>
<dbReference type="AlphaFoldDB" id="A0A3N4HNK9"/>
<name>A0A3N4HNK9_ASCIM</name>
<dbReference type="EMBL" id="ML119778">
    <property type="protein sequence ID" value="RPA74867.1"/>
    <property type="molecule type" value="Genomic_DNA"/>
</dbReference>
<organism evidence="1 2">
    <name type="scientific">Ascobolus immersus RN42</name>
    <dbReference type="NCBI Taxonomy" id="1160509"/>
    <lineage>
        <taxon>Eukaryota</taxon>
        <taxon>Fungi</taxon>
        <taxon>Dikarya</taxon>
        <taxon>Ascomycota</taxon>
        <taxon>Pezizomycotina</taxon>
        <taxon>Pezizomycetes</taxon>
        <taxon>Pezizales</taxon>
        <taxon>Ascobolaceae</taxon>
        <taxon>Ascobolus</taxon>
    </lineage>
</organism>
<reference evidence="1 2" key="1">
    <citation type="journal article" date="2018" name="Nat. Ecol. Evol.">
        <title>Pezizomycetes genomes reveal the molecular basis of ectomycorrhizal truffle lifestyle.</title>
        <authorList>
            <person name="Murat C."/>
            <person name="Payen T."/>
            <person name="Noel B."/>
            <person name="Kuo A."/>
            <person name="Morin E."/>
            <person name="Chen J."/>
            <person name="Kohler A."/>
            <person name="Krizsan K."/>
            <person name="Balestrini R."/>
            <person name="Da Silva C."/>
            <person name="Montanini B."/>
            <person name="Hainaut M."/>
            <person name="Levati E."/>
            <person name="Barry K.W."/>
            <person name="Belfiori B."/>
            <person name="Cichocki N."/>
            <person name="Clum A."/>
            <person name="Dockter R.B."/>
            <person name="Fauchery L."/>
            <person name="Guy J."/>
            <person name="Iotti M."/>
            <person name="Le Tacon F."/>
            <person name="Lindquist E.A."/>
            <person name="Lipzen A."/>
            <person name="Malagnac F."/>
            <person name="Mello A."/>
            <person name="Molinier V."/>
            <person name="Miyauchi S."/>
            <person name="Poulain J."/>
            <person name="Riccioni C."/>
            <person name="Rubini A."/>
            <person name="Sitrit Y."/>
            <person name="Splivallo R."/>
            <person name="Traeger S."/>
            <person name="Wang M."/>
            <person name="Zifcakova L."/>
            <person name="Wipf D."/>
            <person name="Zambonelli A."/>
            <person name="Paolocci F."/>
            <person name="Nowrousian M."/>
            <person name="Ottonello S."/>
            <person name="Baldrian P."/>
            <person name="Spatafora J.W."/>
            <person name="Henrissat B."/>
            <person name="Nagy L.G."/>
            <person name="Aury J.M."/>
            <person name="Wincker P."/>
            <person name="Grigoriev I.V."/>
            <person name="Bonfante P."/>
            <person name="Martin F.M."/>
        </authorList>
    </citation>
    <scope>NUCLEOTIDE SEQUENCE [LARGE SCALE GENOMIC DNA]</scope>
    <source>
        <strain evidence="1 2">RN42</strain>
    </source>
</reference>
<dbReference type="Proteomes" id="UP000275078">
    <property type="component" value="Unassembled WGS sequence"/>
</dbReference>
<keyword evidence="2" id="KW-1185">Reference proteome</keyword>
<evidence type="ECO:0000313" key="1">
    <source>
        <dbReference type="EMBL" id="RPA74867.1"/>
    </source>
</evidence>
<evidence type="ECO:0000313" key="2">
    <source>
        <dbReference type="Proteomes" id="UP000275078"/>
    </source>
</evidence>
<proteinExistence type="predicted"/>
<gene>
    <name evidence="1" type="ORF">BJ508DRAFT_28916</name>
</gene>